<comment type="caution">
    <text evidence="5">The sequence shown here is derived from an EMBL/GenBank/DDBJ whole genome shotgun (WGS) entry which is preliminary data.</text>
</comment>
<dbReference type="InterPro" id="IPR005502">
    <property type="entry name" value="Ribosyl_crysJ1"/>
</dbReference>
<feature type="region of interest" description="Disordered" evidence="3">
    <location>
        <begin position="117"/>
        <end position="137"/>
    </location>
</feature>
<name>A0ABU5YH12_9MYCO</name>
<dbReference type="CDD" id="cd14498">
    <property type="entry name" value="DSP"/>
    <property type="match status" value="1"/>
</dbReference>
<dbReference type="SUPFAM" id="SSF52799">
    <property type="entry name" value="(Phosphotyrosine protein) phosphatases II"/>
    <property type="match status" value="1"/>
</dbReference>
<organism evidence="5 6">
    <name type="scientific">[Mycobacterium] zoologicum</name>
    <dbReference type="NCBI Taxonomy" id="2872311"/>
    <lineage>
        <taxon>Bacteria</taxon>
        <taxon>Bacillati</taxon>
        <taxon>Actinomycetota</taxon>
        <taxon>Actinomycetes</taxon>
        <taxon>Mycobacteriales</taxon>
        <taxon>Mycobacteriaceae</taxon>
        <taxon>Mycolicibacter</taxon>
    </lineage>
</organism>
<feature type="compositionally biased region" description="Basic residues" evidence="3">
    <location>
        <begin position="516"/>
        <end position="525"/>
    </location>
</feature>
<reference evidence="5 6" key="1">
    <citation type="submission" date="2023-12" db="EMBL/GenBank/DDBJ databases">
        <title>Description of new species of Mycobacterium terrae complex isolated from sewage at the Sao Paulo Zoological Park Foundation in Brazil.</title>
        <authorList>
            <person name="Romagnoli C.L."/>
            <person name="Conceicao E.C."/>
            <person name="Machado E."/>
            <person name="Barreto L.B.P.F."/>
            <person name="Sharma A."/>
            <person name="Silva N.M."/>
            <person name="Marques L.E."/>
            <person name="Juliana M.A."/>
            <person name="Lourenco M.C.S."/>
            <person name="Digiampietri L.A."/>
            <person name="Suffys P.N."/>
            <person name="Viana-Niero C."/>
        </authorList>
    </citation>
    <scope>NUCLEOTIDE SEQUENCE [LARGE SCALE GENOMIC DNA]</scope>
    <source>
        <strain evidence="5 6">MYC123</strain>
    </source>
</reference>
<dbReference type="InterPro" id="IPR050792">
    <property type="entry name" value="ADP-ribosylglycohydrolase"/>
</dbReference>
<dbReference type="InterPro" id="IPR036705">
    <property type="entry name" value="Ribosyl_crysJ1_sf"/>
</dbReference>
<dbReference type="PANTHER" id="PTHR16222">
    <property type="entry name" value="ADP-RIBOSYLGLYCOHYDROLASE"/>
    <property type="match status" value="1"/>
</dbReference>
<evidence type="ECO:0000256" key="2">
    <source>
        <dbReference type="ARBA" id="ARBA00022801"/>
    </source>
</evidence>
<evidence type="ECO:0000256" key="1">
    <source>
        <dbReference type="ARBA" id="ARBA00010702"/>
    </source>
</evidence>
<dbReference type="PANTHER" id="PTHR16222:SF24">
    <property type="entry name" value="ADP-RIBOSYLHYDROLASE ARH3"/>
    <property type="match status" value="1"/>
</dbReference>
<proteinExistence type="inferred from homology"/>
<dbReference type="Gene3D" id="3.90.190.10">
    <property type="entry name" value="Protein tyrosine phosphatase superfamily"/>
    <property type="match status" value="1"/>
</dbReference>
<dbReference type="InterPro" id="IPR000387">
    <property type="entry name" value="Tyr_Pase_dom"/>
</dbReference>
<dbReference type="InterPro" id="IPR029021">
    <property type="entry name" value="Prot-tyrosine_phosphatase-like"/>
</dbReference>
<dbReference type="RefSeq" id="WP_329799965.1">
    <property type="nucleotide sequence ID" value="NZ_JAYJJT010000005.1"/>
</dbReference>
<evidence type="ECO:0000259" key="4">
    <source>
        <dbReference type="PROSITE" id="PS50056"/>
    </source>
</evidence>
<dbReference type="PROSITE" id="PS50056">
    <property type="entry name" value="TYR_PHOSPHATASE_2"/>
    <property type="match status" value="1"/>
</dbReference>
<keyword evidence="6" id="KW-1185">Reference proteome</keyword>
<feature type="domain" description="Tyrosine specific protein phosphatases" evidence="4">
    <location>
        <begin position="411"/>
        <end position="462"/>
    </location>
</feature>
<dbReference type="Pfam" id="PF03747">
    <property type="entry name" value="ADP_ribosyl_GH"/>
    <property type="match status" value="1"/>
</dbReference>
<protein>
    <submittedName>
        <fullName evidence="5">ADP-ribosylglycohydrolase family protein</fullName>
    </submittedName>
</protein>
<dbReference type="Proteomes" id="UP001299046">
    <property type="component" value="Unassembled WGS sequence"/>
</dbReference>
<comment type="similarity">
    <text evidence="1">Belongs to the ADP-ribosylglycohydrolase family.</text>
</comment>
<keyword evidence="2" id="KW-0378">Hydrolase</keyword>
<evidence type="ECO:0000256" key="3">
    <source>
        <dbReference type="SAM" id="MobiDB-lite"/>
    </source>
</evidence>
<feature type="region of interest" description="Disordered" evidence="3">
    <location>
        <begin position="488"/>
        <end position="525"/>
    </location>
</feature>
<sequence length="580" mass="61505">MELSVAQRDRACGALLATAAGDALGAGYEFDGPRGPGEPIDMIGGGLGAFTPGEWTDDTSMAIAIAEVAATGADLASEPAQDAVVARWYEWSKNAKDIGVQTRAVLSAAARRGIGAQSARQESEALHRSSGRTAGNGSLMRTAPVALAYLDDEAGLVATARVISELTHFDPDAGDACVLWCTAIRHAVLTGEMNVRIGLAHLDTERRQLWGQRLDEAEHAQPRDFTHNNGWVVAALQGAWSAITTTAVPEQDPAAGVFGVDHLRSALEAAVRGGGDTDTVAAIAGGLLGAVYGASAVPSRWRMLLCGWPGLSTRGLIQLAENIIDHGAPKPFDYSYGGYPEARQIVAHPHDDKVWIGGVAALHHLPAGVDAVVSLCRVADGDIPSGATQLDVRLIDRDEPEQNPNLDFVLLDTAQAIEALRAEGRTVFLHCVQAYSRTPTIAALYGARKQGIDIDDALADVRAVLADARPNRAFRAALQRLVPGQRRTPTGIFGPLPTSGIRGSGRSTPGPTVLKRSTRTPGRKASQHWAAGWLRWRVRWTTGGWSARPTSWSTICTSRASTNCCGHSRPRSTSAPLPVW</sequence>
<dbReference type="SUPFAM" id="SSF101478">
    <property type="entry name" value="ADP-ribosylglycohydrolase"/>
    <property type="match status" value="1"/>
</dbReference>
<evidence type="ECO:0000313" key="5">
    <source>
        <dbReference type="EMBL" id="MEB3049337.1"/>
    </source>
</evidence>
<gene>
    <name evidence="5" type="ORF">KV112_06200</name>
</gene>
<dbReference type="EMBL" id="JAYJJT010000005">
    <property type="protein sequence ID" value="MEB3049337.1"/>
    <property type="molecule type" value="Genomic_DNA"/>
</dbReference>
<accession>A0ABU5YH12</accession>
<dbReference type="Gene3D" id="1.10.4080.10">
    <property type="entry name" value="ADP-ribosylation/Crystallin J1"/>
    <property type="match status" value="1"/>
</dbReference>
<evidence type="ECO:0000313" key="6">
    <source>
        <dbReference type="Proteomes" id="UP001299046"/>
    </source>
</evidence>